<evidence type="ECO:0000256" key="8">
    <source>
        <dbReference type="RuleBase" id="RU003978"/>
    </source>
</evidence>
<dbReference type="InterPro" id="IPR020785">
    <property type="entry name" value="Ribosomal_uL11_CS"/>
</dbReference>
<proteinExistence type="inferred from homology"/>
<name>A0A9K3ST52_9MOLU</name>
<dbReference type="AlphaFoldDB" id="A0A9K3ST52"/>
<dbReference type="SMART" id="SM00649">
    <property type="entry name" value="RL11"/>
    <property type="match status" value="1"/>
</dbReference>
<keyword evidence="13" id="KW-1185">Reference proteome</keyword>
<keyword evidence="6 7" id="KW-0687">Ribonucleoprotein</keyword>
<protein>
    <recommendedName>
        <fullName evidence="7">Large ribosomal subunit protein uL11</fullName>
    </recommendedName>
</protein>
<dbReference type="InterPro" id="IPR020784">
    <property type="entry name" value="Ribosomal_uL11_N"/>
</dbReference>
<dbReference type="HAMAP" id="MF_00736">
    <property type="entry name" value="Ribosomal_uL11"/>
    <property type="match status" value="1"/>
</dbReference>
<keyword evidence="4 7" id="KW-0694">RNA-binding</keyword>
<evidence type="ECO:0000256" key="4">
    <source>
        <dbReference type="ARBA" id="ARBA00022884"/>
    </source>
</evidence>
<dbReference type="Gene3D" id="1.10.10.250">
    <property type="entry name" value="Ribosomal protein L11, C-terminal domain"/>
    <property type="match status" value="1"/>
</dbReference>
<dbReference type="GO" id="GO:0006412">
    <property type="term" value="P:translation"/>
    <property type="evidence" value="ECO:0007669"/>
    <property type="project" value="UniProtKB-UniRule"/>
</dbReference>
<dbReference type="RefSeq" id="WP_004994966.1">
    <property type="nucleotide sequence ID" value="NZ_JALQCT010000003.1"/>
</dbReference>
<organism evidence="12 13">
    <name type="scientific">Candidatus Phytoplasma australasiaticum subsp. australasiaticum</name>
    <dbReference type="NCBI Taxonomy" id="2832407"/>
    <lineage>
        <taxon>Bacteria</taxon>
        <taxon>Bacillati</taxon>
        <taxon>Mycoplasmatota</taxon>
        <taxon>Mollicutes</taxon>
        <taxon>Acholeplasmatales</taxon>
        <taxon>Acholeplasmataceae</taxon>
        <taxon>Candidatus Phytoplasma</taxon>
        <taxon>16SrII (Peanut WB group)</taxon>
        <taxon>Candidatus Phytoplasma australasiaticum</taxon>
    </lineage>
</organism>
<dbReference type="InterPro" id="IPR020783">
    <property type="entry name" value="Ribosomal_uL11_C"/>
</dbReference>
<evidence type="ECO:0000259" key="10">
    <source>
        <dbReference type="Pfam" id="PF00298"/>
    </source>
</evidence>
<feature type="domain" description="Large ribosomal subunit protein uL11 N-terminal" evidence="11">
    <location>
        <begin position="9"/>
        <end position="66"/>
    </location>
</feature>
<dbReference type="NCBIfam" id="TIGR01632">
    <property type="entry name" value="L11_bact"/>
    <property type="match status" value="1"/>
</dbReference>
<dbReference type="GO" id="GO:0003735">
    <property type="term" value="F:structural constituent of ribosome"/>
    <property type="evidence" value="ECO:0007669"/>
    <property type="project" value="InterPro"/>
</dbReference>
<feature type="domain" description="Large ribosomal subunit protein uL11 C-terminal" evidence="10">
    <location>
        <begin position="71"/>
        <end position="139"/>
    </location>
</feature>
<accession>A0A9K3ST52</accession>
<evidence type="ECO:0000256" key="7">
    <source>
        <dbReference type="HAMAP-Rule" id="MF_00736"/>
    </source>
</evidence>
<dbReference type="GO" id="GO:0022625">
    <property type="term" value="C:cytosolic large ribosomal subunit"/>
    <property type="evidence" value="ECO:0007669"/>
    <property type="project" value="TreeGrafter"/>
</dbReference>
<reference evidence="12 13" key="1">
    <citation type="journal article" date="2023" name="Int. J. Syst. Evol. Microbiol.">
        <title>The observation of taxonomic boundaries for the 16SrII and 16SrXXV phytoplasmas using genome-based delimitation.</title>
        <authorList>
            <person name="Rodrigues Jardim B."/>
            <person name="Tran-Nguyen L.T.T."/>
            <person name="Gambley C."/>
            <person name="Al-Sadi A.M."/>
            <person name="Al-Subhi A.M."/>
            <person name="Foissac X."/>
            <person name="Salar P."/>
            <person name="Cai H."/>
            <person name="Yang J.Y."/>
            <person name="Davis R."/>
            <person name="Jones L."/>
            <person name="Rodoni B."/>
            <person name="Constable F.E."/>
        </authorList>
    </citation>
    <scope>NUCLEOTIDE SEQUENCE [LARGE SCALE GENOMIC DNA]</scope>
    <source>
        <strain evidence="12">BAWM-OMN-P26</strain>
    </source>
</reference>
<dbReference type="InterPro" id="IPR036796">
    <property type="entry name" value="Ribosomal_uL11_N_sf"/>
</dbReference>
<evidence type="ECO:0000313" key="13">
    <source>
        <dbReference type="Proteomes" id="UP001170651"/>
    </source>
</evidence>
<dbReference type="SUPFAM" id="SSF46906">
    <property type="entry name" value="Ribosomal protein L11, C-terminal domain"/>
    <property type="match status" value="1"/>
</dbReference>
<dbReference type="Proteomes" id="UP001170651">
    <property type="component" value="Unassembled WGS sequence"/>
</dbReference>
<dbReference type="Gene3D" id="3.30.1550.10">
    <property type="entry name" value="Ribosomal protein L11/L12, N-terminal domain"/>
    <property type="match status" value="1"/>
</dbReference>
<dbReference type="GO" id="GO:0070180">
    <property type="term" value="F:large ribosomal subunit rRNA binding"/>
    <property type="evidence" value="ECO:0007669"/>
    <property type="project" value="UniProtKB-UniRule"/>
</dbReference>
<comment type="subunit">
    <text evidence="7">Part of the ribosomal stalk of the 50S ribosomal subunit. Interacts with L10 and the large rRNA to form the base of the stalk. L10 forms an elongated spine to which L12 dimers bind in a sequential fashion forming a multimeric L10(L12)X complex.</text>
</comment>
<evidence type="ECO:0000259" key="11">
    <source>
        <dbReference type="Pfam" id="PF03946"/>
    </source>
</evidence>
<dbReference type="EMBL" id="JAOSIW010000002">
    <property type="protein sequence ID" value="MDO8054357.1"/>
    <property type="molecule type" value="Genomic_DNA"/>
</dbReference>
<evidence type="ECO:0000256" key="3">
    <source>
        <dbReference type="ARBA" id="ARBA00022730"/>
    </source>
</evidence>
<evidence type="ECO:0000256" key="5">
    <source>
        <dbReference type="ARBA" id="ARBA00022980"/>
    </source>
</evidence>
<dbReference type="Pfam" id="PF03946">
    <property type="entry name" value="Ribosomal_L11_N"/>
    <property type="match status" value="1"/>
</dbReference>
<dbReference type="PROSITE" id="PS00359">
    <property type="entry name" value="RIBOSOMAL_L11"/>
    <property type="match status" value="1"/>
</dbReference>
<dbReference type="SUPFAM" id="SSF54747">
    <property type="entry name" value="Ribosomal L11/L12e N-terminal domain"/>
    <property type="match status" value="1"/>
</dbReference>
<keyword evidence="2 7" id="KW-0488">Methylation</keyword>
<comment type="caution">
    <text evidence="12">The sequence shown here is derived from an EMBL/GenBank/DDBJ whole genome shotgun (WGS) entry which is preliminary data.</text>
</comment>
<keyword evidence="5 7" id="KW-0689">Ribosomal protein</keyword>
<sequence length="141" mass="15345">MARKVIKNIKLQILAGKANPAPPIGPVLGQAQVNIPLFCSQFNEATKDKLGFTLPVEITVFDDKSFKFIVKTPITSDLLKKAANISKGSSDSSKNKVATLKYEQIIEIAKLKMPDLNAYSLEQASKIIEGTAINMGIIVEK</sequence>
<dbReference type="InterPro" id="IPR006519">
    <property type="entry name" value="Ribosomal_uL11_bac-typ"/>
</dbReference>
<evidence type="ECO:0000256" key="1">
    <source>
        <dbReference type="ARBA" id="ARBA00010537"/>
    </source>
</evidence>
<dbReference type="PANTHER" id="PTHR11661:SF1">
    <property type="entry name" value="LARGE RIBOSOMAL SUBUNIT PROTEIN UL11M"/>
    <property type="match status" value="1"/>
</dbReference>
<dbReference type="CDD" id="cd00349">
    <property type="entry name" value="Ribosomal_L11"/>
    <property type="match status" value="1"/>
</dbReference>
<comment type="PTM">
    <text evidence="7 9">One or more lysine residues are methylated.</text>
</comment>
<comment type="function">
    <text evidence="7 9">Forms part of the ribosomal stalk which helps the ribosome interact with GTP-bound translation factors.</text>
</comment>
<evidence type="ECO:0000256" key="9">
    <source>
        <dbReference type="RuleBase" id="RU003979"/>
    </source>
</evidence>
<keyword evidence="3 7" id="KW-0699">rRNA-binding</keyword>
<evidence type="ECO:0000256" key="2">
    <source>
        <dbReference type="ARBA" id="ARBA00022481"/>
    </source>
</evidence>
<evidence type="ECO:0000313" key="12">
    <source>
        <dbReference type="EMBL" id="MDO8054357.1"/>
    </source>
</evidence>
<dbReference type="PANTHER" id="PTHR11661">
    <property type="entry name" value="60S RIBOSOMAL PROTEIN L12"/>
    <property type="match status" value="1"/>
</dbReference>
<gene>
    <name evidence="7 12" type="primary">rplK</name>
    <name evidence="12" type="ORF">OC696_00510</name>
</gene>
<comment type="similarity">
    <text evidence="1 7 8">Belongs to the universal ribosomal protein uL11 family.</text>
</comment>
<evidence type="ECO:0000256" key="6">
    <source>
        <dbReference type="ARBA" id="ARBA00023274"/>
    </source>
</evidence>
<dbReference type="Pfam" id="PF00298">
    <property type="entry name" value="Ribosomal_L11"/>
    <property type="match status" value="1"/>
</dbReference>
<dbReference type="InterPro" id="IPR000911">
    <property type="entry name" value="Ribosomal_uL11"/>
</dbReference>
<dbReference type="InterPro" id="IPR036769">
    <property type="entry name" value="Ribosomal_uL11_C_sf"/>
</dbReference>